<keyword evidence="2" id="KW-1185">Reference proteome</keyword>
<evidence type="ECO:0000313" key="2">
    <source>
        <dbReference type="Proteomes" id="UP000299102"/>
    </source>
</evidence>
<reference evidence="1 2" key="1">
    <citation type="journal article" date="2019" name="Commun. Biol.">
        <title>The bagworm genome reveals a unique fibroin gene that provides high tensile strength.</title>
        <authorList>
            <person name="Kono N."/>
            <person name="Nakamura H."/>
            <person name="Ohtoshi R."/>
            <person name="Tomita M."/>
            <person name="Numata K."/>
            <person name="Arakawa K."/>
        </authorList>
    </citation>
    <scope>NUCLEOTIDE SEQUENCE [LARGE SCALE GENOMIC DNA]</scope>
</reference>
<sequence>MREISTVNFLAPSSRAKPRLATVRDNTFHLPKEGKCGVVQSEAAAIVTRVAAVAGGEADLPCDSRPPQRNDSLLLVVWYRDDLPVYRNSLMRALASNCTLASPGNPNLGCTLNFDPSTVPDYCLGQTIDSNPGPRLSFYPDPVFNFSPSSSFHSADRFTFNFGSGTSYDSDLHKIGNECLCV</sequence>
<dbReference type="Proteomes" id="UP000299102">
    <property type="component" value="Unassembled WGS sequence"/>
</dbReference>
<name>A0A4C1VRQ6_EUMVA</name>
<proteinExistence type="predicted"/>
<dbReference type="EMBL" id="BGZK01000392">
    <property type="protein sequence ID" value="GBP41057.1"/>
    <property type="molecule type" value="Genomic_DNA"/>
</dbReference>
<accession>A0A4C1VRQ6</accession>
<dbReference type="AlphaFoldDB" id="A0A4C1VRQ6"/>
<evidence type="ECO:0000313" key="1">
    <source>
        <dbReference type="EMBL" id="GBP41057.1"/>
    </source>
</evidence>
<gene>
    <name evidence="1" type="ORF">EVAR_32878_1</name>
</gene>
<comment type="caution">
    <text evidence="1">The sequence shown here is derived from an EMBL/GenBank/DDBJ whole genome shotgun (WGS) entry which is preliminary data.</text>
</comment>
<organism evidence="1 2">
    <name type="scientific">Eumeta variegata</name>
    <name type="common">Bagworm moth</name>
    <name type="synonym">Eumeta japonica</name>
    <dbReference type="NCBI Taxonomy" id="151549"/>
    <lineage>
        <taxon>Eukaryota</taxon>
        <taxon>Metazoa</taxon>
        <taxon>Ecdysozoa</taxon>
        <taxon>Arthropoda</taxon>
        <taxon>Hexapoda</taxon>
        <taxon>Insecta</taxon>
        <taxon>Pterygota</taxon>
        <taxon>Neoptera</taxon>
        <taxon>Endopterygota</taxon>
        <taxon>Lepidoptera</taxon>
        <taxon>Glossata</taxon>
        <taxon>Ditrysia</taxon>
        <taxon>Tineoidea</taxon>
        <taxon>Psychidae</taxon>
        <taxon>Oiketicinae</taxon>
        <taxon>Eumeta</taxon>
    </lineage>
</organism>
<protein>
    <submittedName>
        <fullName evidence="1">Uncharacterized protein</fullName>
    </submittedName>
</protein>
<dbReference type="OrthoDB" id="10048737at2759"/>